<keyword evidence="7" id="KW-0130">Cell adhesion</keyword>
<dbReference type="PROSITE" id="PS51236">
    <property type="entry name" value="TSP_CTER"/>
    <property type="match status" value="1"/>
</dbReference>
<evidence type="ECO:0000256" key="8">
    <source>
        <dbReference type="ARBA" id="ARBA00023157"/>
    </source>
</evidence>
<feature type="compositionally biased region" description="Basic and acidic residues" evidence="12">
    <location>
        <begin position="613"/>
        <end position="641"/>
    </location>
</feature>
<feature type="domain" description="EGF-like" evidence="14">
    <location>
        <begin position="441"/>
        <end position="486"/>
    </location>
</feature>
<evidence type="ECO:0000259" key="15">
    <source>
        <dbReference type="PROSITE" id="PS51236"/>
    </source>
</evidence>
<name>A0A6P8H955_ACTTE</name>
<sequence>MDRLLSVVFTVLLSMGSYALEIDLLSAIKENPVAYHVSPIMSRKGESFTMSNAHKIVASREVLESTILNIESTKEFFIYADVQVLTGTNGALFSIVYLQSNKKNFLLEVTVRGLSEKRAKMTFRYRLTNGSTDAVSFRHGIFGLYDGNYHMLAMHFYDSGLQTTMVDLYIDCKLAGRQQTLTPVSLIFSYEGIRLSRMEFRIAQRIPRDAKNAAAKNTASQRWKGRMRALKFIFKRTMKQVNSKYCAAAKPPVQPIVSEFITQTMMSEIQGLIRDLRYDFSVQVAEIKYLRKVVESCQMCRVRDFCKFKPCFPGVPCFNDPYSDQGFECGDCPLGMEGNGVNCTDIDECLLHPCADVNECANRNPGYWCPPCPKGYIGKEIHGIGRRFARQNKQVCVDVDECKEGTALCSMHSQCINTIGSYRCAPCPPGYTGDPYISCIFLDYCNGVDPKTNPCSLYADCIPVRGGRSFKCECHIHYAGNGIECGHDRDRDGIPNTALNCTGDVCRADNCPMISNRDQSDIDNDGRGDECDDDMDGDGVRNSLDNCLRIPNPTQLNSDGDVLGDACDNCRFHSNSLQSDLDDDGEGDVCDKDMDGDGVFNRQDNCPKVYNPRQEDADRDEIGDKCDNCPKIKNKSQRDIDGDSLGNECDQNIDKDQDGVDDSIDNCLGIPNTDQVDNDGDGKGDVCDDDDDNDGIPDINDNCPLVPNTMQRDLNGDGRGDTCQNDYDGDKIPDELDVCPYNKHVIATDFKRLQKILLNPFELPRRDPAWIVDKKGTTVREIINSDPGVAVGEARFNGVDFNGTLFVDTTHDDDYIGIVFSYLDNKHFYAMVWKQNDQVFWKMRPFRATAIKGIQIKAIKSITGPGPIMRNAMWHTGDVRNEVKMLWKDPANQGWKDKTKYFWQLTVRPAVGLIRLRVDTEKGMLVDTGNIWDDTLTGGRIGMYVFSQAEVVWEDMKYACNETIPQYAQAEAKKRRKKQV</sequence>
<evidence type="ECO:0000313" key="16">
    <source>
        <dbReference type="Proteomes" id="UP000515163"/>
    </source>
</evidence>
<dbReference type="SMART" id="SM00179">
    <property type="entry name" value="EGF_CA"/>
    <property type="match status" value="2"/>
</dbReference>
<dbReference type="Gene3D" id="2.10.25.10">
    <property type="entry name" value="Laminin"/>
    <property type="match status" value="4"/>
</dbReference>
<dbReference type="Gene3D" id="4.10.1080.10">
    <property type="entry name" value="TSP type-3 repeat"/>
    <property type="match status" value="2"/>
</dbReference>
<dbReference type="InterPro" id="IPR024665">
    <property type="entry name" value="TSP/COMP_CC"/>
</dbReference>
<feature type="signal peptide" evidence="13">
    <location>
        <begin position="1"/>
        <end position="19"/>
    </location>
</feature>
<dbReference type="GO" id="GO:0005509">
    <property type="term" value="F:calcium ion binding"/>
    <property type="evidence" value="ECO:0007669"/>
    <property type="project" value="UniProtKB-UniRule"/>
</dbReference>
<dbReference type="CDD" id="cd00054">
    <property type="entry name" value="EGF_CA"/>
    <property type="match status" value="1"/>
</dbReference>
<evidence type="ECO:0000256" key="7">
    <source>
        <dbReference type="ARBA" id="ARBA00022889"/>
    </source>
</evidence>
<organism evidence="16 17">
    <name type="scientific">Actinia tenebrosa</name>
    <name type="common">Australian red waratah sea anemone</name>
    <dbReference type="NCBI Taxonomy" id="6105"/>
    <lineage>
        <taxon>Eukaryota</taxon>
        <taxon>Metazoa</taxon>
        <taxon>Cnidaria</taxon>
        <taxon>Anthozoa</taxon>
        <taxon>Hexacorallia</taxon>
        <taxon>Actiniaria</taxon>
        <taxon>Actiniidae</taxon>
        <taxon>Actinia</taxon>
    </lineage>
</organism>
<dbReference type="FunFam" id="2.60.120.200:FF:000002">
    <property type="entry name" value="Thrombospondin 3"/>
    <property type="match status" value="1"/>
</dbReference>
<dbReference type="InterPro" id="IPR003367">
    <property type="entry name" value="Thrombospondin_3-like_rpt"/>
</dbReference>
<dbReference type="FunFam" id="4.10.1080.10:FF:000001">
    <property type="entry name" value="Thrombospondin 3"/>
    <property type="match status" value="1"/>
</dbReference>
<reference evidence="17" key="1">
    <citation type="submission" date="2025-08" db="UniProtKB">
        <authorList>
            <consortium name="RefSeq"/>
        </authorList>
    </citation>
    <scope>IDENTIFICATION</scope>
</reference>
<dbReference type="SMART" id="SM00210">
    <property type="entry name" value="TSPN"/>
    <property type="match status" value="1"/>
</dbReference>
<protein>
    <submittedName>
        <fullName evidence="17">Cartilage oligomeric matrix protein-like</fullName>
    </submittedName>
</protein>
<dbReference type="KEGG" id="aten:116286840"/>
<dbReference type="PANTHER" id="PTHR10199:SF100">
    <property type="entry name" value="THROMBOSPONDIN, ISOFORM A"/>
    <property type="match status" value="1"/>
</dbReference>
<dbReference type="SUPFAM" id="SSF57196">
    <property type="entry name" value="EGF/Laminin"/>
    <property type="match status" value="2"/>
</dbReference>
<evidence type="ECO:0000256" key="13">
    <source>
        <dbReference type="SAM" id="SignalP"/>
    </source>
</evidence>
<keyword evidence="16" id="KW-1185">Reference proteome</keyword>
<evidence type="ECO:0000256" key="12">
    <source>
        <dbReference type="SAM" id="MobiDB-lite"/>
    </source>
</evidence>
<dbReference type="GO" id="GO:0005576">
    <property type="term" value="C:extracellular region"/>
    <property type="evidence" value="ECO:0007669"/>
    <property type="project" value="InterPro"/>
</dbReference>
<feature type="chain" id="PRO_5027581109" evidence="13">
    <location>
        <begin position="20"/>
        <end position="980"/>
    </location>
</feature>
<dbReference type="RefSeq" id="XP_031549287.1">
    <property type="nucleotide sequence ID" value="XM_031693427.1"/>
</dbReference>
<dbReference type="PROSITE" id="PS50026">
    <property type="entry name" value="EGF_3"/>
    <property type="match status" value="2"/>
</dbReference>
<dbReference type="Proteomes" id="UP000515163">
    <property type="component" value="Unplaced"/>
</dbReference>
<dbReference type="FunCoup" id="A0A6P8H955">
    <property type="interactions" value="433"/>
</dbReference>
<feature type="domain" description="TSP C-terminal" evidence="15">
    <location>
        <begin position="751"/>
        <end position="965"/>
    </location>
</feature>
<dbReference type="InterPro" id="IPR001881">
    <property type="entry name" value="EGF-like_Ca-bd_dom"/>
</dbReference>
<dbReference type="Pfam" id="PF05735">
    <property type="entry name" value="TSP_C"/>
    <property type="match status" value="1"/>
</dbReference>
<keyword evidence="5" id="KW-0677">Repeat</keyword>
<keyword evidence="6 11" id="KW-0106">Calcium</keyword>
<dbReference type="FunFam" id="4.10.1080.10:FF:000002">
    <property type="entry name" value="Thrombospondin 3"/>
    <property type="match status" value="1"/>
</dbReference>
<dbReference type="InterPro" id="IPR018097">
    <property type="entry name" value="EGF_Ca-bd_CS"/>
</dbReference>
<dbReference type="InterPro" id="IPR048287">
    <property type="entry name" value="TSPN-like_N"/>
</dbReference>
<dbReference type="Pfam" id="PF07645">
    <property type="entry name" value="EGF_CA"/>
    <property type="match status" value="2"/>
</dbReference>
<dbReference type="PROSITE" id="PS01187">
    <property type="entry name" value="EGF_CA"/>
    <property type="match status" value="1"/>
</dbReference>
<keyword evidence="3 10" id="KW-0245">EGF-like domain</keyword>
<dbReference type="PANTHER" id="PTHR10199">
    <property type="entry name" value="THROMBOSPONDIN"/>
    <property type="match status" value="1"/>
</dbReference>
<evidence type="ECO:0000256" key="3">
    <source>
        <dbReference type="ARBA" id="ARBA00022536"/>
    </source>
</evidence>
<dbReference type="GO" id="GO:0007155">
    <property type="term" value="P:cell adhesion"/>
    <property type="evidence" value="ECO:0007669"/>
    <property type="project" value="UniProtKB-KW"/>
</dbReference>
<dbReference type="InterPro" id="IPR000742">
    <property type="entry name" value="EGF"/>
</dbReference>
<evidence type="ECO:0000256" key="9">
    <source>
        <dbReference type="ARBA" id="ARBA00023180"/>
    </source>
</evidence>
<dbReference type="InterPro" id="IPR049883">
    <property type="entry name" value="NOTCH1_EGF-like"/>
</dbReference>
<dbReference type="AlphaFoldDB" id="A0A6P8H955"/>
<dbReference type="GeneID" id="116286840"/>
<evidence type="ECO:0000256" key="6">
    <source>
        <dbReference type="ARBA" id="ARBA00022837"/>
    </source>
</evidence>
<feature type="domain" description="EGF-like" evidence="14">
    <location>
        <begin position="398"/>
        <end position="440"/>
    </location>
</feature>
<evidence type="ECO:0000256" key="2">
    <source>
        <dbReference type="ARBA" id="ARBA00009456"/>
    </source>
</evidence>
<dbReference type="InterPro" id="IPR017897">
    <property type="entry name" value="Thrombospondin_3_rpt"/>
</dbReference>
<dbReference type="OrthoDB" id="14563at2759"/>
<evidence type="ECO:0000313" key="17">
    <source>
        <dbReference type="RefSeq" id="XP_031549287.1"/>
    </source>
</evidence>
<feature type="repeat" description="TSP type-3" evidence="11">
    <location>
        <begin position="520"/>
        <end position="555"/>
    </location>
</feature>
<dbReference type="Gene3D" id="2.60.120.200">
    <property type="match status" value="2"/>
</dbReference>
<evidence type="ECO:0000256" key="11">
    <source>
        <dbReference type="PROSITE-ProRule" id="PRU00634"/>
    </source>
</evidence>
<dbReference type="Pfam" id="PF11598">
    <property type="entry name" value="COMP"/>
    <property type="match status" value="1"/>
</dbReference>
<dbReference type="InterPro" id="IPR013320">
    <property type="entry name" value="ConA-like_dom_sf"/>
</dbReference>
<comment type="similarity">
    <text evidence="2">Belongs to the thrombospondin family.</text>
</comment>
<comment type="caution">
    <text evidence="10">Lacks conserved residue(s) required for the propagation of feature annotation.</text>
</comment>
<dbReference type="FunFam" id="2.10.25.10:FF:000027">
    <property type="entry name" value="Thrombospondin 3"/>
    <property type="match status" value="1"/>
</dbReference>
<dbReference type="PROSITE" id="PS51234">
    <property type="entry name" value="TSP3"/>
    <property type="match status" value="3"/>
</dbReference>
<dbReference type="SMART" id="SM00181">
    <property type="entry name" value="EGF"/>
    <property type="match status" value="4"/>
</dbReference>
<dbReference type="InParanoid" id="A0A6P8H955"/>
<feature type="disulfide bond" evidence="10">
    <location>
        <begin position="455"/>
        <end position="472"/>
    </location>
</feature>
<dbReference type="InterPro" id="IPR028974">
    <property type="entry name" value="TSP_type-3_rpt"/>
</dbReference>
<feature type="repeat" description="TSP type-3" evidence="11">
    <location>
        <begin position="579"/>
        <end position="614"/>
    </location>
</feature>
<dbReference type="InterPro" id="IPR008859">
    <property type="entry name" value="Thrombospondin_C"/>
</dbReference>
<feature type="region of interest" description="Disordered" evidence="12">
    <location>
        <begin position="601"/>
        <end position="703"/>
    </location>
</feature>
<keyword evidence="4 13" id="KW-0732">Signal</keyword>
<dbReference type="Pfam" id="PF02412">
    <property type="entry name" value="TSP_3"/>
    <property type="match status" value="6"/>
</dbReference>
<comment type="similarity">
    <text evidence="1">Belongs to the EGF domain peptide family.</text>
</comment>
<gene>
    <name evidence="17" type="primary">LOC116286840</name>
</gene>
<dbReference type="FunFam" id="2.10.25.10:FF:000038">
    <property type="entry name" value="Fibrillin 2"/>
    <property type="match status" value="1"/>
</dbReference>
<evidence type="ECO:0000256" key="4">
    <source>
        <dbReference type="ARBA" id="ARBA00022729"/>
    </source>
</evidence>
<evidence type="ECO:0000256" key="5">
    <source>
        <dbReference type="ARBA" id="ARBA00022737"/>
    </source>
</evidence>
<keyword evidence="8 10" id="KW-1015">Disulfide bond</keyword>
<evidence type="ECO:0000256" key="1">
    <source>
        <dbReference type="ARBA" id="ARBA00006373"/>
    </source>
</evidence>
<dbReference type="SUPFAM" id="SSF49899">
    <property type="entry name" value="Concanavalin A-like lectins/glucanases"/>
    <property type="match status" value="2"/>
</dbReference>
<evidence type="ECO:0000256" key="10">
    <source>
        <dbReference type="PROSITE-ProRule" id="PRU00076"/>
    </source>
</evidence>
<proteinExistence type="inferred from homology"/>
<dbReference type="FunFam" id="2.10.25.10:FF:000025">
    <property type="entry name" value="Thrombospondin 3"/>
    <property type="match status" value="1"/>
</dbReference>
<evidence type="ECO:0000259" key="14">
    <source>
        <dbReference type="PROSITE" id="PS50026"/>
    </source>
</evidence>
<dbReference type="SUPFAM" id="SSF103647">
    <property type="entry name" value="TSP type-3 repeat"/>
    <property type="match status" value="3"/>
</dbReference>
<keyword evidence="9" id="KW-0325">Glycoprotein</keyword>
<accession>A0A6P8H955</accession>
<feature type="repeat" description="TSP type-3" evidence="11">
    <location>
        <begin position="676"/>
        <end position="711"/>
    </location>
</feature>